<keyword evidence="4" id="KW-1185">Reference proteome</keyword>
<comment type="caution">
    <text evidence="3">The sequence shown here is derived from an EMBL/GenBank/DDBJ whole genome shotgun (WGS) entry which is preliminary data.</text>
</comment>
<feature type="transmembrane region" description="Helical" evidence="1">
    <location>
        <begin position="125"/>
        <end position="145"/>
    </location>
</feature>
<dbReference type="AlphaFoldDB" id="A0A409XTM6"/>
<feature type="transmembrane region" description="Helical" evidence="1">
    <location>
        <begin position="100"/>
        <end position="118"/>
    </location>
</feature>
<accession>A0A409XTM6</accession>
<dbReference type="EMBL" id="NHYD01000436">
    <property type="protein sequence ID" value="PPQ94179.1"/>
    <property type="molecule type" value="Genomic_DNA"/>
</dbReference>
<gene>
    <name evidence="3" type="ORF">CVT25_003816</name>
</gene>
<dbReference type="STRING" id="93625.A0A409XTM6"/>
<dbReference type="OrthoDB" id="3038990at2759"/>
<evidence type="ECO:0000256" key="1">
    <source>
        <dbReference type="SAM" id="Phobius"/>
    </source>
</evidence>
<reference evidence="3 4" key="1">
    <citation type="journal article" date="2018" name="Evol. Lett.">
        <title>Horizontal gene cluster transfer increased hallucinogenic mushroom diversity.</title>
        <authorList>
            <person name="Reynolds H.T."/>
            <person name="Vijayakumar V."/>
            <person name="Gluck-Thaler E."/>
            <person name="Korotkin H.B."/>
            <person name="Matheny P.B."/>
            <person name="Slot J.C."/>
        </authorList>
    </citation>
    <scope>NUCLEOTIDE SEQUENCE [LARGE SCALE GENOMIC DNA]</scope>
    <source>
        <strain evidence="3 4">2631</strain>
    </source>
</reference>
<proteinExistence type="predicted"/>
<feature type="signal peptide" evidence="2">
    <location>
        <begin position="1"/>
        <end position="15"/>
    </location>
</feature>
<name>A0A409XTM6_PSICY</name>
<keyword evidence="1" id="KW-0472">Membrane</keyword>
<evidence type="ECO:0000256" key="2">
    <source>
        <dbReference type="SAM" id="SignalP"/>
    </source>
</evidence>
<feature type="transmembrane region" description="Helical" evidence="1">
    <location>
        <begin position="205"/>
        <end position="228"/>
    </location>
</feature>
<keyword evidence="2" id="KW-0732">Signal</keyword>
<dbReference type="Proteomes" id="UP000283269">
    <property type="component" value="Unassembled WGS sequence"/>
</dbReference>
<feature type="chain" id="PRO_5019336105" evidence="2">
    <location>
        <begin position="16"/>
        <end position="415"/>
    </location>
</feature>
<evidence type="ECO:0000313" key="4">
    <source>
        <dbReference type="Proteomes" id="UP000283269"/>
    </source>
</evidence>
<protein>
    <submittedName>
        <fullName evidence="3">Uncharacterized protein</fullName>
    </submittedName>
</protein>
<feature type="transmembrane region" description="Helical" evidence="1">
    <location>
        <begin position="248"/>
        <end position="269"/>
    </location>
</feature>
<organism evidence="3 4">
    <name type="scientific">Psilocybe cyanescens</name>
    <dbReference type="NCBI Taxonomy" id="93625"/>
    <lineage>
        <taxon>Eukaryota</taxon>
        <taxon>Fungi</taxon>
        <taxon>Dikarya</taxon>
        <taxon>Basidiomycota</taxon>
        <taxon>Agaricomycotina</taxon>
        <taxon>Agaricomycetes</taxon>
        <taxon>Agaricomycetidae</taxon>
        <taxon>Agaricales</taxon>
        <taxon>Agaricineae</taxon>
        <taxon>Strophariaceae</taxon>
        <taxon>Psilocybe</taxon>
    </lineage>
</organism>
<keyword evidence="1" id="KW-1133">Transmembrane helix</keyword>
<keyword evidence="1" id="KW-0812">Transmembrane</keyword>
<dbReference type="InParanoid" id="A0A409XTM6"/>
<feature type="transmembrane region" description="Helical" evidence="1">
    <location>
        <begin position="312"/>
        <end position="330"/>
    </location>
</feature>
<evidence type="ECO:0000313" key="3">
    <source>
        <dbReference type="EMBL" id="PPQ94179.1"/>
    </source>
</evidence>
<feature type="transmembrane region" description="Helical" evidence="1">
    <location>
        <begin position="350"/>
        <end position="372"/>
    </location>
</feature>
<feature type="transmembrane region" description="Helical" evidence="1">
    <location>
        <begin position="281"/>
        <end position="300"/>
    </location>
</feature>
<sequence>MWLLLVVSFLASIHGLGPQPGSNKGQRTYTRYCSTDTISPYIALDVVVPLVHDTLVFLAISWKLANNSVQDVIIWHSIQAMIFGDHMPAFSRALLQDGQIYYLTTISTGLLALVMLFIPGIQVTFRTSFVAPNIMLMNIMAGHVFRKTRFGIFPENGISTVNVTQTLPLTFDPQVSESEAIAAATLAEPQILNPFTPMAFLLPEVASQVVISGYMVVGSCGVFIWDVINNIKADYILLSRYPMRFPTIVYIMSRRLATLGYVLSATIYQTAPVGRCARFEMALNVFNTIAIPITSILFFIRVRAIYEGNKFVSAFFALMWLAVLAGSFSTTQGVTGTAIGPTSYCMISQMSPYVVAAGVIPLVNDTMIFLAISWRLMRNSLHHVNFKHGVRAIIFGDYMPVFSRALLQDGQIYYL</sequence>